<keyword evidence="9" id="KW-1185">Reference proteome</keyword>
<dbReference type="GO" id="GO:0030544">
    <property type="term" value="F:Hsp70 protein binding"/>
    <property type="evidence" value="ECO:0007669"/>
    <property type="project" value="TreeGrafter"/>
</dbReference>
<dbReference type="Proteomes" id="UP000041254">
    <property type="component" value="Unassembled WGS sequence"/>
</dbReference>
<organism evidence="8 9">
    <name type="scientific">Vitrella brassicaformis (strain CCMP3155)</name>
    <dbReference type="NCBI Taxonomy" id="1169540"/>
    <lineage>
        <taxon>Eukaryota</taxon>
        <taxon>Sar</taxon>
        <taxon>Alveolata</taxon>
        <taxon>Colpodellida</taxon>
        <taxon>Vitrellaceae</taxon>
        <taxon>Vitrella</taxon>
    </lineage>
</organism>
<keyword evidence="3" id="KW-0256">Endoplasmic reticulum</keyword>
<dbReference type="CDD" id="cd06257">
    <property type="entry name" value="DnaJ"/>
    <property type="match status" value="1"/>
</dbReference>
<dbReference type="PROSITE" id="PS00636">
    <property type="entry name" value="DNAJ_1"/>
    <property type="match status" value="1"/>
</dbReference>
<dbReference type="Pfam" id="PF09320">
    <property type="entry name" value="DUF1977"/>
    <property type="match status" value="1"/>
</dbReference>
<dbReference type="GO" id="GO:0005789">
    <property type="term" value="C:endoplasmic reticulum membrane"/>
    <property type="evidence" value="ECO:0007669"/>
    <property type="project" value="UniProtKB-SubCell"/>
</dbReference>
<evidence type="ECO:0000313" key="9">
    <source>
        <dbReference type="Proteomes" id="UP000041254"/>
    </source>
</evidence>
<dbReference type="PANTHER" id="PTHR43908:SF3">
    <property type="entry name" value="AT29763P-RELATED"/>
    <property type="match status" value="1"/>
</dbReference>
<protein>
    <recommendedName>
        <fullName evidence="7">J domain-containing protein</fullName>
    </recommendedName>
</protein>
<evidence type="ECO:0000256" key="6">
    <source>
        <dbReference type="SAM" id="MobiDB-lite"/>
    </source>
</evidence>
<evidence type="ECO:0000313" key="8">
    <source>
        <dbReference type="EMBL" id="CEL95417.1"/>
    </source>
</evidence>
<dbReference type="InterPro" id="IPR051100">
    <property type="entry name" value="DnaJ_subfamily_B/C"/>
</dbReference>
<gene>
    <name evidence="8" type="ORF">Vbra_11847</name>
</gene>
<dbReference type="GO" id="GO:0071218">
    <property type="term" value="P:cellular response to misfolded protein"/>
    <property type="evidence" value="ECO:0007669"/>
    <property type="project" value="TreeGrafter"/>
</dbReference>
<dbReference type="AlphaFoldDB" id="A0A0G4EGP6"/>
<dbReference type="InterPro" id="IPR015399">
    <property type="entry name" value="DUF1977_DnaJ-like"/>
</dbReference>
<evidence type="ECO:0000256" key="5">
    <source>
        <dbReference type="ARBA" id="ARBA00023136"/>
    </source>
</evidence>
<evidence type="ECO:0000256" key="2">
    <source>
        <dbReference type="ARBA" id="ARBA00022692"/>
    </source>
</evidence>
<evidence type="ECO:0000256" key="1">
    <source>
        <dbReference type="ARBA" id="ARBA00004389"/>
    </source>
</evidence>
<keyword evidence="5" id="KW-0472">Membrane</keyword>
<dbReference type="PANTHER" id="PTHR43908">
    <property type="entry name" value="AT29763P-RELATED"/>
    <property type="match status" value="1"/>
</dbReference>
<dbReference type="PRINTS" id="PR00625">
    <property type="entry name" value="JDOMAIN"/>
</dbReference>
<dbReference type="SUPFAM" id="SSF46565">
    <property type="entry name" value="Chaperone J-domain"/>
    <property type="match status" value="1"/>
</dbReference>
<dbReference type="Pfam" id="PF00226">
    <property type="entry name" value="DnaJ"/>
    <property type="match status" value="1"/>
</dbReference>
<dbReference type="EMBL" id="CDMY01000227">
    <property type="protein sequence ID" value="CEL95417.1"/>
    <property type="molecule type" value="Genomic_DNA"/>
</dbReference>
<feature type="region of interest" description="Disordered" evidence="6">
    <location>
        <begin position="381"/>
        <end position="402"/>
    </location>
</feature>
<dbReference type="Gene3D" id="1.10.287.110">
    <property type="entry name" value="DnaJ domain"/>
    <property type="match status" value="1"/>
</dbReference>
<dbReference type="PROSITE" id="PS50076">
    <property type="entry name" value="DNAJ_2"/>
    <property type="match status" value="1"/>
</dbReference>
<dbReference type="InParanoid" id="A0A0G4EGP6"/>
<proteinExistence type="predicted"/>
<feature type="region of interest" description="Disordered" evidence="6">
    <location>
        <begin position="58"/>
        <end position="160"/>
    </location>
</feature>
<feature type="compositionally biased region" description="Low complexity" evidence="6">
    <location>
        <begin position="99"/>
        <end position="116"/>
    </location>
</feature>
<evidence type="ECO:0000256" key="4">
    <source>
        <dbReference type="ARBA" id="ARBA00022989"/>
    </source>
</evidence>
<evidence type="ECO:0000259" key="7">
    <source>
        <dbReference type="PROSITE" id="PS50076"/>
    </source>
</evidence>
<dbReference type="FunCoup" id="A0A0G4EGP6">
    <property type="interactions" value="208"/>
</dbReference>
<accession>A0A0G4EGP6</accession>
<dbReference type="VEuPathDB" id="CryptoDB:Vbra_11847"/>
<feature type="domain" description="J" evidence="7">
    <location>
        <begin position="171"/>
        <end position="235"/>
    </location>
</feature>
<comment type="subcellular location">
    <subcellularLocation>
        <location evidence="1">Endoplasmic reticulum membrane</location>
        <topology evidence="1">Single-pass membrane protein</topology>
    </subcellularLocation>
</comment>
<name>A0A0G4EGP6_VITBC</name>
<dbReference type="SMART" id="SM00271">
    <property type="entry name" value="DnaJ"/>
    <property type="match status" value="1"/>
</dbReference>
<feature type="compositionally biased region" description="Basic and acidic residues" evidence="6">
    <location>
        <begin position="150"/>
        <end position="160"/>
    </location>
</feature>
<dbReference type="InterPro" id="IPR001623">
    <property type="entry name" value="DnaJ_domain"/>
</dbReference>
<dbReference type="InterPro" id="IPR018253">
    <property type="entry name" value="DnaJ_domain_CS"/>
</dbReference>
<dbReference type="InterPro" id="IPR036869">
    <property type="entry name" value="J_dom_sf"/>
</dbReference>
<dbReference type="STRING" id="1169540.A0A0G4EGP6"/>
<dbReference type="PhylomeDB" id="A0A0G4EGP6"/>
<keyword evidence="2" id="KW-0812">Transmembrane</keyword>
<reference evidence="8 9" key="1">
    <citation type="submission" date="2014-11" db="EMBL/GenBank/DDBJ databases">
        <authorList>
            <person name="Zhu J."/>
            <person name="Qi W."/>
            <person name="Song R."/>
        </authorList>
    </citation>
    <scope>NUCLEOTIDE SEQUENCE [LARGE SCALE GENOMIC DNA]</scope>
</reference>
<sequence length="434" mass="47395">MEGTPHGSSNKDEALKCRALGVKALKEDDPAKAVRMFERAQRMYPEEAVNSYLIKARAQLAQKDSHSSSSNTAATTSSAAHSPDSAAHQHQPNGHPSHPSGQPAPTSSSSVSMSAAGATPPPPNFMKMPSPDGKTTANGGAASGGGGGGRTERSYSEEQEKACRQILKHRNHYDALGVPKNANEDAIKKAYRKLALQLHPDKNQAPSAEEAFKRVARAFQCLSDANRRAMYDQFGDDEEVPQQYRDQFDKDLLTPEELFQAFFSTEVGPDGLSHVVPKVRNPPPTEGQRYVMQAMQLLPIVAIVAVSFISSNIGKSPRYSLSSSDKYPVRRETSRLGLTYFLTREMAASTDKKPHKRDLKLEHHIEQQHIDKLVKACRGSQQLQHKAKGSEGGEPTAAPKVDTSSCERLHEIKNAHYIAPGFRIPPLSQLMAAT</sequence>
<keyword evidence="4" id="KW-1133">Transmembrane helix</keyword>
<feature type="compositionally biased region" description="Low complexity" evidence="6">
    <location>
        <begin position="125"/>
        <end position="140"/>
    </location>
</feature>
<feature type="compositionally biased region" description="Low complexity" evidence="6">
    <location>
        <begin position="67"/>
        <end position="88"/>
    </location>
</feature>
<evidence type="ECO:0000256" key="3">
    <source>
        <dbReference type="ARBA" id="ARBA00022824"/>
    </source>
</evidence>
<dbReference type="OrthoDB" id="552049at2759"/>